<dbReference type="GO" id="GO:0006260">
    <property type="term" value="P:DNA replication"/>
    <property type="evidence" value="ECO:0007669"/>
    <property type="project" value="UniProtKB-KW"/>
</dbReference>
<dbReference type="Gene3D" id="3.20.20.140">
    <property type="entry name" value="Metal-dependent hydrolases"/>
    <property type="match status" value="1"/>
</dbReference>
<protein>
    <recommendedName>
        <fullName evidence="4">DNA polymerase III subunit alpha</fullName>
        <ecNumber evidence="3">2.7.7.7</ecNumber>
    </recommendedName>
</protein>
<comment type="function">
    <text evidence="9">DNA polymerase III is a complex, multichain enzyme responsible for most of the replicative synthesis in bacteria. This DNA polymerase also exhibits 3' to 5' exonuclease activity. The alpha chain is the DNA polymerase.</text>
</comment>
<dbReference type="InterPro" id="IPR003141">
    <property type="entry name" value="Pol/His_phosphatase_N"/>
</dbReference>
<evidence type="ECO:0000256" key="2">
    <source>
        <dbReference type="ARBA" id="ARBA00009496"/>
    </source>
</evidence>
<dbReference type="InterPro" id="IPR004365">
    <property type="entry name" value="NA-bd_OB_tRNA"/>
</dbReference>
<evidence type="ECO:0000259" key="11">
    <source>
        <dbReference type="SMART" id="SM00481"/>
    </source>
</evidence>
<dbReference type="InterPro" id="IPR029460">
    <property type="entry name" value="DNAPol_HHH"/>
</dbReference>
<dbReference type="InterPro" id="IPR004013">
    <property type="entry name" value="PHP_dom"/>
</dbReference>
<dbReference type="NCBIfam" id="TIGR00594">
    <property type="entry name" value="polc"/>
    <property type="match status" value="1"/>
</dbReference>
<comment type="subcellular location">
    <subcellularLocation>
        <location evidence="1">Cytoplasm</location>
    </subcellularLocation>
</comment>
<keyword evidence="7" id="KW-0235">DNA replication</keyword>
<dbReference type="PANTHER" id="PTHR32294:SF0">
    <property type="entry name" value="DNA POLYMERASE III SUBUNIT ALPHA"/>
    <property type="match status" value="1"/>
</dbReference>
<keyword evidence="8 12" id="KW-0239">DNA-directed DNA polymerase</keyword>
<dbReference type="NCBIfam" id="NF004226">
    <property type="entry name" value="PRK05673.1"/>
    <property type="match status" value="1"/>
</dbReference>
<evidence type="ECO:0000313" key="12">
    <source>
        <dbReference type="EMBL" id="GGI10211.1"/>
    </source>
</evidence>
<dbReference type="Gene3D" id="1.10.10.1600">
    <property type="entry name" value="Bacterial DNA polymerase III alpha subunit, thumb domain"/>
    <property type="match status" value="1"/>
</dbReference>
<gene>
    <name evidence="12" type="primary">dnaE</name>
    <name evidence="12" type="ORF">GCM10007380_01650</name>
</gene>
<dbReference type="GO" id="GO:0003887">
    <property type="term" value="F:DNA-directed DNA polymerase activity"/>
    <property type="evidence" value="ECO:0007669"/>
    <property type="project" value="UniProtKB-KW"/>
</dbReference>
<organism evidence="12 13">
    <name type="scientific">Gottfriedia solisilvae</name>
    <dbReference type="NCBI Taxonomy" id="1516104"/>
    <lineage>
        <taxon>Bacteria</taxon>
        <taxon>Bacillati</taxon>
        <taxon>Bacillota</taxon>
        <taxon>Bacilli</taxon>
        <taxon>Bacillales</taxon>
        <taxon>Bacillaceae</taxon>
        <taxon>Gottfriedia</taxon>
    </lineage>
</organism>
<dbReference type="PANTHER" id="PTHR32294">
    <property type="entry name" value="DNA POLYMERASE III SUBUNIT ALPHA"/>
    <property type="match status" value="1"/>
</dbReference>
<comment type="catalytic activity">
    <reaction evidence="10">
        <text>DNA(n) + a 2'-deoxyribonucleoside 5'-triphosphate = DNA(n+1) + diphosphate</text>
        <dbReference type="Rhea" id="RHEA:22508"/>
        <dbReference type="Rhea" id="RHEA-COMP:17339"/>
        <dbReference type="Rhea" id="RHEA-COMP:17340"/>
        <dbReference type="ChEBI" id="CHEBI:33019"/>
        <dbReference type="ChEBI" id="CHEBI:61560"/>
        <dbReference type="ChEBI" id="CHEBI:173112"/>
        <dbReference type="EC" id="2.7.7.7"/>
    </reaction>
</comment>
<name>A0A8J3AI54_9BACI</name>
<dbReference type="GO" id="GO:0005737">
    <property type="term" value="C:cytoplasm"/>
    <property type="evidence" value="ECO:0007669"/>
    <property type="project" value="UniProtKB-SubCell"/>
</dbReference>
<feature type="domain" description="Polymerase/histidinol phosphatase N-terminal" evidence="11">
    <location>
        <begin position="4"/>
        <end position="71"/>
    </location>
</feature>
<dbReference type="Pfam" id="PF17657">
    <property type="entry name" value="DNA_pol3_finger"/>
    <property type="match status" value="1"/>
</dbReference>
<comment type="similarity">
    <text evidence="2">Belongs to the DNA polymerase type-C family. DnaE subfamily.</text>
</comment>
<dbReference type="GO" id="GO:0008408">
    <property type="term" value="F:3'-5' exonuclease activity"/>
    <property type="evidence" value="ECO:0007669"/>
    <property type="project" value="InterPro"/>
</dbReference>
<accession>A0A8J3AI54</accession>
<dbReference type="CDD" id="cd04485">
    <property type="entry name" value="DnaE_OBF"/>
    <property type="match status" value="1"/>
</dbReference>
<dbReference type="Pfam" id="PF07733">
    <property type="entry name" value="DNA_pol3_alpha"/>
    <property type="match status" value="1"/>
</dbReference>
<reference evidence="13" key="1">
    <citation type="journal article" date="2019" name="Int. J. Syst. Evol. Microbiol.">
        <title>The Global Catalogue of Microorganisms (GCM) 10K type strain sequencing project: providing services to taxonomists for standard genome sequencing and annotation.</title>
        <authorList>
            <consortium name="The Broad Institute Genomics Platform"/>
            <consortium name="The Broad Institute Genome Sequencing Center for Infectious Disease"/>
            <person name="Wu L."/>
            <person name="Ma J."/>
        </authorList>
    </citation>
    <scope>NUCLEOTIDE SEQUENCE [LARGE SCALE GENOMIC DNA]</scope>
    <source>
        <strain evidence="13">CGMCC 1.14993</strain>
    </source>
</reference>
<dbReference type="Gene3D" id="1.10.150.870">
    <property type="match status" value="1"/>
</dbReference>
<evidence type="ECO:0000256" key="9">
    <source>
        <dbReference type="ARBA" id="ARBA00025611"/>
    </source>
</evidence>
<dbReference type="OrthoDB" id="9803237at2"/>
<keyword evidence="6" id="KW-0548">Nucleotidyltransferase</keyword>
<dbReference type="GO" id="GO:0003676">
    <property type="term" value="F:nucleic acid binding"/>
    <property type="evidence" value="ECO:0007669"/>
    <property type="project" value="InterPro"/>
</dbReference>
<dbReference type="EC" id="2.7.7.7" evidence="3"/>
<dbReference type="SUPFAM" id="SSF89550">
    <property type="entry name" value="PHP domain-like"/>
    <property type="match status" value="1"/>
</dbReference>
<dbReference type="InterPro" id="IPR011708">
    <property type="entry name" value="DNA_pol3_alpha_NTPase_dom"/>
</dbReference>
<dbReference type="SMART" id="SM00481">
    <property type="entry name" value="POLIIIAc"/>
    <property type="match status" value="1"/>
</dbReference>
<evidence type="ECO:0000256" key="5">
    <source>
        <dbReference type="ARBA" id="ARBA00022679"/>
    </source>
</evidence>
<evidence type="ECO:0000313" key="13">
    <source>
        <dbReference type="Proteomes" id="UP000626244"/>
    </source>
</evidence>
<dbReference type="InterPro" id="IPR016195">
    <property type="entry name" value="Pol/histidinol_Pase-like"/>
</dbReference>
<dbReference type="Pfam" id="PF02811">
    <property type="entry name" value="PHP"/>
    <property type="match status" value="1"/>
</dbReference>
<evidence type="ECO:0000256" key="6">
    <source>
        <dbReference type="ARBA" id="ARBA00022695"/>
    </source>
</evidence>
<dbReference type="InterPro" id="IPR040982">
    <property type="entry name" value="DNA_pol3_finger"/>
</dbReference>
<dbReference type="Pfam" id="PF01336">
    <property type="entry name" value="tRNA_anti-codon"/>
    <property type="match status" value="1"/>
</dbReference>
<dbReference type="InterPro" id="IPR004805">
    <property type="entry name" value="DnaE2/DnaE/PolC"/>
</dbReference>
<proteinExistence type="inferred from homology"/>
<comment type="caution">
    <text evidence="12">The sequence shown here is derived from an EMBL/GenBank/DDBJ whole genome shotgun (WGS) entry which is preliminary data.</text>
</comment>
<dbReference type="EMBL" id="BMHB01000001">
    <property type="protein sequence ID" value="GGI10211.1"/>
    <property type="molecule type" value="Genomic_DNA"/>
</dbReference>
<evidence type="ECO:0000256" key="8">
    <source>
        <dbReference type="ARBA" id="ARBA00022932"/>
    </source>
</evidence>
<keyword evidence="5" id="KW-0808">Transferase</keyword>
<sequence length="1114" mass="127049">MSFVHLQVQSSFSLLQSACKIEELIDAAVTQGHPALAIADENVMYGVIPFYHACRKAGIKPIIGVKLSILTEDQKVFPLILLSKSLKGYENLLKLTSIIGTKSPLGVPKKWLSAYSQQVLAITPGIEGEIETYLLNGEHERAVQQVKEYQKIFEEFFVSIQDHGLPENRTLYPFIKQLQSETNVNLVVTNDVRYVVKEDALIQDALFSVKNATKLSDESRPRLRTHEYYYKTKNELENLFIDEEDAFLNTVKISQLCNVDIPFHQPLLPKYPVPESYSTVDYLKMICEKGLVERYGVIKEKHIERLEMELRIIHKMGFDDYFLIVWDFIKYALEQGITVGPGRGSAAGSLVAYVLNITNVDPLHYNLLFERFLNEERISMPDIDIDFPDHRRDEMIDYVASKYGDVHVAQIITFGTLGAKAAIRDIARVMGLAPVEIDRYSKLIPSTIGISLKDVYEQSKAFRNHVDHSGIHKRIFDVACRVEGLPRHTSIHAAGVIISEIPLTNVVPLQEGNHGVYLTQYPAEILEELGLVKMDFLGLRNLSLLEEVCKLITETTGKSIQLDQIPLEDEKTFELLSKGDTSGVFQLESSGMRRVLQQLQPNQFEDIVAVNALYRPGPMEQIPKFIQFKHGLEKVTYPHPDLEKILEPTYGVIIYQEQIIQIASSLAGFTLSEADLLRRAVSKKKKEVLDEERIHFVEGSIKKGYDEKIANEVYDLIVQFANYGFNRSHAVAYSMIAYQLAYLKANYPLQFYAALLSSFIGSEEKVSTYIGEAKLKGIPIFPPSINKSQYAFVVEGKGIRFSLLAIKNIGMASVREILQKRPYNDFFEVCIKISPKALNRKSVENLIFAGCFDEFRIDRATLLANIDIIFDYVDIVRPENEDQFDLFLDEDFVPKPQLIQVEPMKISIKLELEKQALGTYLTGHPISQYEKLQNETGTATISSMIQNSKEEQLVFVYIRDLRVTKTKKQQHMAFLQVEDMSTLIDAVVFPKTLEKYRHKLKEKEVVVVRAKIDERDERKQLIINEVLTVEEIEERNSQKELTLFIKVSGHTNKNISFTIQQAIAQFKGHTKVVLYYEEEKKAVQLSEQYFVNPTVTCLSMLKNIVGDENVVLKK</sequence>
<evidence type="ECO:0000256" key="4">
    <source>
        <dbReference type="ARBA" id="ARBA00019114"/>
    </source>
</evidence>
<evidence type="ECO:0000256" key="3">
    <source>
        <dbReference type="ARBA" id="ARBA00012417"/>
    </source>
</evidence>
<dbReference type="RefSeq" id="WP_088002867.1">
    <property type="nucleotide sequence ID" value="NZ_BMHB01000001.1"/>
</dbReference>
<evidence type="ECO:0000256" key="10">
    <source>
        <dbReference type="ARBA" id="ARBA00049244"/>
    </source>
</evidence>
<evidence type="ECO:0000256" key="7">
    <source>
        <dbReference type="ARBA" id="ARBA00022705"/>
    </source>
</evidence>
<dbReference type="Proteomes" id="UP000626244">
    <property type="component" value="Unassembled WGS sequence"/>
</dbReference>
<keyword evidence="13" id="KW-1185">Reference proteome</keyword>
<evidence type="ECO:0000256" key="1">
    <source>
        <dbReference type="ARBA" id="ARBA00004496"/>
    </source>
</evidence>
<dbReference type="AlphaFoldDB" id="A0A8J3AI54"/>
<dbReference type="InterPro" id="IPR041931">
    <property type="entry name" value="DNA_pol3_alpha_thumb_dom"/>
</dbReference>
<dbReference type="Pfam" id="PF14579">
    <property type="entry name" value="HHH_6"/>
    <property type="match status" value="1"/>
</dbReference>